<gene>
    <name evidence="2" type="ORF">LshimejAT787_0400430</name>
</gene>
<name>A0A9P3PKH8_LYOSH</name>
<dbReference type="AlphaFoldDB" id="A0A9P3PKH8"/>
<sequence length="221" mass="22638">MKRIEGSVYQLHVMPPKTAANSSKSASATKHPSGSLPSSGAASAFPPGPPAAPSPLSRSAPPPSPSSSAQGQGRRRSPRRDQRKGATSEAADLAMGIPNSNEVAYTKELDPCIAAVAAIYGDPSGKYAELLANGFPGYASAAYFLWNQPLAGGMDESAAVLASLGITGTEGVAAATGTTQGTPQTRRRRPWDKYSGAVRVHAGSWVLPTAVIAGLLCTFCS</sequence>
<dbReference type="EMBL" id="BRPK01000004">
    <property type="protein sequence ID" value="GLB36992.1"/>
    <property type="molecule type" value="Genomic_DNA"/>
</dbReference>
<protein>
    <submittedName>
        <fullName evidence="2">Uncharacterized protein</fullName>
    </submittedName>
</protein>
<feature type="compositionally biased region" description="Low complexity" evidence="1">
    <location>
        <begin position="17"/>
        <end position="45"/>
    </location>
</feature>
<organism evidence="2 3">
    <name type="scientific">Lyophyllum shimeji</name>
    <name type="common">Hon-shimeji</name>
    <name type="synonym">Tricholoma shimeji</name>
    <dbReference type="NCBI Taxonomy" id="47721"/>
    <lineage>
        <taxon>Eukaryota</taxon>
        <taxon>Fungi</taxon>
        <taxon>Dikarya</taxon>
        <taxon>Basidiomycota</taxon>
        <taxon>Agaricomycotina</taxon>
        <taxon>Agaricomycetes</taxon>
        <taxon>Agaricomycetidae</taxon>
        <taxon>Agaricales</taxon>
        <taxon>Tricholomatineae</taxon>
        <taxon>Lyophyllaceae</taxon>
        <taxon>Lyophyllum</taxon>
    </lineage>
</organism>
<dbReference type="Proteomes" id="UP001063166">
    <property type="component" value="Unassembled WGS sequence"/>
</dbReference>
<reference evidence="2" key="1">
    <citation type="submission" date="2022-07" db="EMBL/GenBank/DDBJ databases">
        <title>The genome of Lyophyllum shimeji provides insight into the initial evolution of ectomycorrhizal fungal genome.</title>
        <authorList>
            <person name="Kobayashi Y."/>
            <person name="Shibata T."/>
            <person name="Hirakawa H."/>
            <person name="Shigenobu S."/>
            <person name="Nishiyama T."/>
            <person name="Yamada A."/>
            <person name="Hasebe M."/>
            <person name="Kawaguchi M."/>
        </authorList>
    </citation>
    <scope>NUCLEOTIDE SEQUENCE</scope>
    <source>
        <strain evidence="2">AT787</strain>
    </source>
</reference>
<evidence type="ECO:0000256" key="1">
    <source>
        <dbReference type="SAM" id="MobiDB-lite"/>
    </source>
</evidence>
<comment type="caution">
    <text evidence="2">The sequence shown here is derived from an EMBL/GenBank/DDBJ whole genome shotgun (WGS) entry which is preliminary data.</text>
</comment>
<accession>A0A9P3PKH8</accession>
<evidence type="ECO:0000313" key="3">
    <source>
        <dbReference type="Proteomes" id="UP001063166"/>
    </source>
</evidence>
<proteinExistence type="predicted"/>
<feature type="region of interest" description="Disordered" evidence="1">
    <location>
        <begin position="1"/>
        <end position="94"/>
    </location>
</feature>
<dbReference type="OrthoDB" id="63533at2759"/>
<keyword evidence="3" id="KW-1185">Reference proteome</keyword>
<evidence type="ECO:0000313" key="2">
    <source>
        <dbReference type="EMBL" id="GLB36992.1"/>
    </source>
</evidence>